<dbReference type="InterPro" id="IPR000504">
    <property type="entry name" value="RRM_dom"/>
</dbReference>
<feature type="compositionally biased region" description="Gly residues" evidence="3">
    <location>
        <begin position="101"/>
        <end position="111"/>
    </location>
</feature>
<reference evidence="5 6" key="1">
    <citation type="journal article" date="2024" name="Nat. Commun.">
        <title>Phylogenomics reveals the evolutionary origins of lichenization in chlorophyte algae.</title>
        <authorList>
            <person name="Puginier C."/>
            <person name="Libourel C."/>
            <person name="Otte J."/>
            <person name="Skaloud P."/>
            <person name="Haon M."/>
            <person name="Grisel S."/>
            <person name="Petersen M."/>
            <person name="Berrin J.G."/>
            <person name="Delaux P.M."/>
            <person name="Dal Grande F."/>
            <person name="Keller J."/>
        </authorList>
    </citation>
    <scope>NUCLEOTIDE SEQUENCE [LARGE SCALE GENOMIC DNA]</scope>
    <source>
        <strain evidence="5 6">SAG 2043</strain>
    </source>
</reference>
<evidence type="ECO:0000313" key="5">
    <source>
        <dbReference type="EMBL" id="KAK9823768.1"/>
    </source>
</evidence>
<dbReference type="PANTHER" id="PTHR48027">
    <property type="entry name" value="HETEROGENEOUS NUCLEAR RIBONUCLEOPROTEIN 87F-RELATED"/>
    <property type="match status" value="1"/>
</dbReference>
<keyword evidence="6" id="KW-1185">Reference proteome</keyword>
<evidence type="ECO:0000256" key="1">
    <source>
        <dbReference type="ARBA" id="ARBA00022884"/>
    </source>
</evidence>
<dbReference type="InterPro" id="IPR052462">
    <property type="entry name" value="SLIRP/GR-RBP-like"/>
</dbReference>
<accession>A0AAW1QRD6</accession>
<dbReference type="InterPro" id="IPR012677">
    <property type="entry name" value="Nucleotide-bd_a/b_plait_sf"/>
</dbReference>
<dbReference type="EMBL" id="JALJOR010000002">
    <property type="protein sequence ID" value="KAK9823768.1"/>
    <property type="molecule type" value="Genomic_DNA"/>
</dbReference>
<dbReference type="Gene3D" id="3.30.70.330">
    <property type="match status" value="1"/>
</dbReference>
<dbReference type="SMART" id="SM00360">
    <property type="entry name" value="RRM"/>
    <property type="match status" value="1"/>
</dbReference>
<dbReference type="AlphaFoldDB" id="A0AAW1QRD6"/>
<name>A0AAW1QRD6_9CHLO</name>
<feature type="compositionally biased region" description="Basic residues" evidence="3">
    <location>
        <begin position="46"/>
        <end position="56"/>
    </location>
</feature>
<feature type="region of interest" description="Disordered" evidence="3">
    <location>
        <begin position="1"/>
        <end position="124"/>
    </location>
</feature>
<dbReference type="SUPFAM" id="SSF54928">
    <property type="entry name" value="RNA-binding domain, RBD"/>
    <property type="match status" value="1"/>
</dbReference>
<evidence type="ECO:0000256" key="3">
    <source>
        <dbReference type="SAM" id="MobiDB-lite"/>
    </source>
</evidence>
<protein>
    <recommendedName>
        <fullName evidence="4">RRM domain-containing protein</fullName>
    </recommendedName>
</protein>
<evidence type="ECO:0000256" key="2">
    <source>
        <dbReference type="PROSITE-ProRule" id="PRU00176"/>
    </source>
</evidence>
<keyword evidence="1 2" id="KW-0694">RNA-binding</keyword>
<feature type="domain" description="RRM" evidence="4">
    <location>
        <begin position="126"/>
        <end position="204"/>
    </location>
</feature>
<dbReference type="Proteomes" id="UP001489004">
    <property type="component" value="Unassembled WGS sequence"/>
</dbReference>
<dbReference type="GO" id="GO:0003723">
    <property type="term" value="F:RNA binding"/>
    <property type="evidence" value="ECO:0007669"/>
    <property type="project" value="UniProtKB-UniRule"/>
</dbReference>
<feature type="compositionally biased region" description="Basic and acidic residues" evidence="3">
    <location>
        <begin position="24"/>
        <end position="35"/>
    </location>
</feature>
<comment type="caution">
    <text evidence="5">The sequence shown here is derived from an EMBL/GenBank/DDBJ whole genome shotgun (WGS) entry which is preliminary data.</text>
</comment>
<dbReference type="InterPro" id="IPR035979">
    <property type="entry name" value="RBD_domain_sf"/>
</dbReference>
<sequence length="206" mass="24208">MEDSPKRGEAARSRSRSRSRSPRKSLDRSRSRSPAERAASPEARRSRSRSRSRERRRSLSRDRYRRRSRSRSRSRDRYRRSPPPRRYSPRRYSPRRSPPRYGGGGYGGGYGRPAPRRRETPPSQGLHMFVAGLNFICTERELERKFDRFGPVREARIVRNPRTGESRGFGFVMMEAEEDVDRAIRALDGMDWNGRRLLVERAKNVK</sequence>
<evidence type="ECO:0000259" key="4">
    <source>
        <dbReference type="PROSITE" id="PS50102"/>
    </source>
</evidence>
<feature type="compositionally biased region" description="Basic residues" evidence="3">
    <location>
        <begin position="13"/>
        <end position="23"/>
    </location>
</feature>
<proteinExistence type="predicted"/>
<gene>
    <name evidence="5" type="ORF">WJX72_005368</name>
</gene>
<dbReference type="Pfam" id="PF00076">
    <property type="entry name" value="RRM_1"/>
    <property type="match status" value="1"/>
</dbReference>
<feature type="compositionally biased region" description="Basic residues" evidence="3">
    <location>
        <begin position="63"/>
        <end position="98"/>
    </location>
</feature>
<feature type="compositionally biased region" description="Basic and acidic residues" evidence="3">
    <location>
        <begin position="1"/>
        <end position="12"/>
    </location>
</feature>
<organism evidence="5 6">
    <name type="scientific">[Myrmecia] bisecta</name>
    <dbReference type="NCBI Taxonomy" id="41462"/>
    <lineage>
        <taxon>Eukaryota</taxon>
        <taxon>Viridiplantae</taxon>
        <taxon>Chlorophyta</taxon>
        <taxon>core chlorophytes</taxon>
        <taxon>Trebouxiophyceae</taxon>
        <taxon>Trebouxiales</taxon>
        <taxon>Trebouxiaceae</taxon>
        <taxon>Myrmecia</taxon>
    </lineage>
</organism>
<evidence type="ECO:0000313" key="6">
    <source>
        <dbReference type="Proteomes" id="UP001489004"/>
    </source>
</evidence>
<dbReference type="PROSITE" id="PS50102">
    <property type="entry name" value="RRM"/>
    <property type="match status" value="1"/>
</dbReference>